<dbReference type="SUPFAM" id="SSF56091">
    <property type="entry name" value="DNA ligase/mRNA capping enzyme, catalytic domain"/>
    <property type="match status" value="1"/>
</dbReference>
<dbReference type="STRING" id="225164.V4A4B2"/>
<dbReference type="Proteomes" id="UP000030746">
    <property type="component" value="Unassembled WGS sequence"/>
</dbReference>
<reference evidence="14 15" key="1">
    <citation type="journal article" date="2013" name="Nature">
        <title>Insights into bilaterian evolution from three spiralian genomes.</title>
        <authorList>
            <person name="Simakov O."/>
            <person name="Marletaz F."/>
            <person name="Cho S.J."/>
            <person name="Edsinger-Gonzales E."/>
            <person name="Havlak P."/>
            <person name="Hellsten U."/>
            <person name="Kuo D.H."/>
            <person name="Larsson T."/>
            <person name="Lv J."/>
            <person name="Arendt D."/>
            <person name="Savage R."/>
            <person name="Osoegawa K."/>
            <person name="de Jong P."/>
            <person name="Grimwood J."/>
            <person name="Chapman J.A."/>
            <person name="Shapiro H."/>
            <person name="Aerts A."/>
            <person name="Otillar R.P."/>
            <person name="Terry A.Y."/>
            <person name="Boore J.L."/>
            <person name="Grigoriev I.V."/>
            <person name="Lindberg D.R."/>
            <person name="Seaver E.C."/>
            <person name="Weisblat D.A."/>
            <person name="Putnam N.H."/>
            <person name="Rokhsar D.S."/>
        </authorList>
    </citation>
    <scope>NUCLEOTIDE SEQUENCE [LARGE SCALE GENOMIC DNA]</scope>
</reference>
<keyword evidence="6 11" id="KW-0813">Transport</keyword>
<evidence type="ECO:0000256" key="6">
    <source>
        <dbReference type="ARBA" id="ARBA00022448"/>
    </source>
</evidence>
<dbReference type="Gene3D" id="3.30.470.30">
    <property type="entry name" value="DNA ligase/mRNA capping enzyme"/>
    <property type="match status" value="1"/>
</dbReference>
<comment type="subcellular location">
    <subcellularLocation>
        <location evidence="3">Cytoplasm</location>
    </subcellularLocation>
    <subcellularLocation>
        <location evidence="2">Nucleus</location>
    </subcellularLocation>
</comment>
<evidence type="ECO:0000259" key="13">
    <source>
        <dbReference type="PROSITE" id="PS51214"/>
    </source>
</evidence>
<dbReference type="Pfam" id="PF21974">
    <property type="entry name" value="SPN1_m3Gcap_bd"/>
    <property type="match status" value="1"/>
</dbReference>
<keyword evidence="9" id="KW-0539">Nucleus</keyword>
<name>V4A4B2_LOTGI</name>
<proteinExistence type="inferred from homology"/>
<comment type="function">
    <text evidence="1">Functions as an U snRNP-specific nuclear import adapter. Involved in the trimethylguanosine (m3G)-cap-dependent nuclear import of U snRNPs. Binds specifically to the terminal m3G-cap U snRNAs.</text>
</comment>
<evidence type="ECO:0000256" key="12">
    <source>
        <dbReference type="SAM" id="MobiDB-lite"/>
    </source>
</evidence>
<dbReference type="InterPro" id="IPR047857">
    <property type="entry name" value="Snurportin1_C"/>
</dbReference>
<comment type="similarity">
    <text evidence="4">Belongs to the snurportin family.</text>
</comment>
<evidence type="ECO:0000256" key="5">
    <source>
        <dbReference type="ARBA" id="ARBA00016034"/>
    </source>
</evidence>
<dbReference type="GeneID" id="20232614"/>
<evidence type="ECO:0000256" key="9">
    <source>
        <dbReference type="ARBA" id="ARBA00023242"/>
    </source>
</evidence>
<sequence length="379" mass="43727">MDELAAALAGSNFTVTNEPNTTAAEHPRFAQYKCKSSTPSQDKRRQRILESQKKRRFDFQGHVRNLADGEWTVPGQWEQVKSKEDGNEEDMDFEVALRKPSRSYKNQLMLSEWLVEVPEDFTTEWVTVLCPVARRCLVVASRGKTKAYTKSGYCFHTFISSLPGGNRANDNKYTDFTVLDCLYNETDGIYFVLDIMCWKGHPVYESETEFRFYWLQSKIDETPEVQSVNRNNPYKFIPLPNFPCSQEDISIAIATANFEIDGLLFYHKRTHYTIGATPLVVWLKPYMVPEIIGIQIPEHLMDKRPQTYENYQKHLKEVQDTKQFTKNPPSMRLNYSEEKSDQVGKVILSKKQKKAIRKSAQGEGNSMEVVVEQNDTPNG</sequence>
<dbReference type="OMA" id="ENWIMVP"/>
<evidence type="ECO:0000256" key="8">
    <source>
        <dbReference type="ARBA" id="ARBA00022884"/>
    </source>
</evidence>
<dbReference type="GO" id="GO:0006606">
    <property type="term" value="P:protein import into nucleus"/>
    <property type="evidence" value="ECO:0007669"/>
    <property type="project" value="InterPro"/>
</dbReference>
<evidence type="ECO:0000256" key="7">
    <source>
        <dbReference type="ARBA" id="ARBA00022490"/>
    </source>
</evidence>
<feature type="domain" description="IBB" evidence="13">
    <location>
        <begin position="12"/>
        <end position="73"/>
    </location>
</feature>
<dbReference type="PROSITE" id="PS51214">
    <property type="entry name" value="IBB"/>
    <property type="match status" value="1"/>
</dbReference>
<protein>
    <recommendedName>
        <fullName evidence="5">Snurportin-1</fullName>
    </recommendedName>
    <alternativeName>
        <fullName evidence="10">RNA U transporter 1</fullName>
    </alternativeName>
</protein>
<dbReference type="Pfam" id="PF11538">
    <property type="entry name" value="Snurportin1"/>
    <property type="match status" value="1"/>
</dbReference>
<evidence type="ECO:0000256" key="2">
    <source>
        <dbReference type="ARBA" id="ARBA00004123"/>
    </source>
</evidence>
<dbReference type="CTD" id="20232614"/>
<dbReference type="GO" id="GO:0061608">
    <property type="term" value="F:nuclear import signal receptor activity"/>
    <property type="evidence" value="ECO:0007669"/>
    <property type="project" value="InterPro"/>
</dbReference>
<dbReference type="GO" id="GO:0005634">
    <property type="term" value="C:nucleus"/>
    <property type="evidence" value="ECO:0007669"/>
    <property type="project" value="UniProtKB-SubCell"/>
</dbReference>
<dbReference type="GO" id="GO:0061015">
    <property type="term" value="P:snRNA import into nucleus"/>
    <property type="evidence" value="ECO:0007669"/>
    <property type="project" value="InterPro"/>
</dbReference>
<keyword evidence="15" id="KW-1185">Reference proteome</keyword>
<feature type="region of interest" description="Disordered" evidence="12">
    <location>
        <begin position="15"/>
        <end position="45"/>
    </location>
</feature>
<dbReference type="KEGG" id="lgi:LOTGIDRAFT_126607"/>
<organism evidence="14 15">
    <name type="scientific">Lottia gigantea</name>
    <name type="common">Giant owl limpet</name>
    <dbReference type="NCBI Taxonomy" id="225164"/>
    <lineage>
        <taxon>Eukaryota</taxon>
        <taxon>Metazoa</taxon>
        <taxon>Spiralia</taxon>
        <taxon>Lophotrochozoa</taxon>
        <taxon>Mollusca</taxon>
        <taxon>Gastropoda</taxon>
        <taxon>Patellogastropoda</taxon>
        <taxon>Lottioidea</taxon>
        <taxon>Lottiidae</taxon>
        <taxon>Lottia</taxon>
    </lineage>
</organism>
<accession>V4A4B2</accession>
<evidence type="ECO:0000256" key="3">
    <source>
        <dbReference type="ARBA" id="ARBA00004496"/>
    </source>
</evidence>
<evidence type="ECO:0000256" key="4">
    <source>
        <dbReference type="ARBA" id="ARBA00007540"/>
    </source>
</evidence>
<dbReference type="InterPro" id="IPR002652">
    <property type="entry name" value="Importin-a_IBB"/>
</dbReference>
<evidence type="ECO:0000256" key="1">
    <source>
        <dbReference type="ARBA" id="ARBA00003975"/>
    </source>
</evidence>
<evidence type="ECO:0000313" key="15">
    <source>
        <dbReference type="Proteomes" id="UP000030746"/>
    </source>
</evidence>
<dbReference type="CDD" id="cd09232">
    <property type="entry name" value="Snurportin-1_C"/>
    <property type="match status" value="1"/>
</dbReference>
<dbReference type="AlphaFoldDB" id="V4A4B2"/>
<dbReference type="OrthoDB" id="10003593at2759"/>
<keyword evidence="8" id="KW-0694">RNA-binding</keyword>
<dbReference type="RefSeq" id="XP_009061121.1">
    <property type="nucleotide sequence ID" value="XM_009062873.1"/>
</dbReference>
<keyword evidence="7" id="KW-0963">Cytoplasm</keyword>
<dbReference type="InterPro" id="IPR017336">
    <property type="entry name" value="Snurportin-1"/>
</dbReference>
<dbReference type="HOGENOM" id="CLU_056809_0_0_1"/>
<evidence type="ECO:0000313" key="14">
    <source>
        <dbReference type="EMBL" id="ESO88091.1"/>
    </source>
</evidence>
<dbReference type="EMBL" id="KB202752">
    <property type="protein sequence ID" value="ESO88091.1"/>
    <property type="molecule type" value="Genomic_DNA"/>
</dbReference>
<dbReference type="GO" id="GO:0005737">
    <property type="term" value="C:cytoplasm"/>
    <property type="evidence" value="ECO:0007669"/>
    <property type="project" value="UniProtKB-SubCell"/>
</dbReference>
<dbReference type="GO" id="GO:0003723">
    <property type="term" value="F:RNA binding"/>
    <property type="evidence" value="ECO:0007669"/>
    <property type="project" value="UniProtKB-KW"/>
</dbReference>
<gene>
    <name evidence="14" type="ORF">LOTGIDRAFT_126607</name>
</gene>
<evidence type="ECO:0000256" key="11">
    <source>
        <dbReference type="PROSITE-ProRule" id="PRU00561"/>
    </source>
</evidence>
<feature type="region of interest" description="Disordered" evidence="12">
    <location>
        <begin position="357"/>
        <end position="379"/>
    </location>
</feature>
<dbReference type="PANTHER" id="PTHR13403">
    <property type="entry name" value="SNURPORTIN1 RNUT1 PROTEIN RNA, U TRANSPORTER 1"/>
    <property type="match status" value="1"/>
</dbReference>
<dbReference type="PANTHER" id="PTHR13403:SF6">
    <property type="entry name" value="SNURPORTIN-1"/>
    <property type="match status" value="1"/>
</dbReference>
<dbReference type="InterPro" id="IPR024721">
    <property type="entry name" value="Snurportin-1_N"/>
</dbReference>
<evidence type="ECO:0000256" key="10">
    <source>
        <dbReference type="ARBA" id="ARBA00031454"/>
    </source>
</evidence>